<feature type="compositionally biased region" description="Polar residues" evidence="1">
    <location>
        <begin position="78"/>
        <end position="93"/>
    </location>
</feature>
<feature type="compositionally biased region" description="Gly residues" evidence="1">
    <location>
        <begin position="171"/>
        <end position="206"/>
    </location>
</feature>
<reference evidence="2" key="1">
    <citation type="submission" date="2021-03" db="EMBL/GenBank/DDBJ databases">
        <authorList>
            <person name="Tagirdzhanova G."/>
        </authorList>
    </citation>
    <scope>NUCLEOTIDE SEQUENCE</scope>
</reference>
<feature type="compositionally biased region" description="Polar residues" evidence="1">
    <location>
        <begin position="498"/>
        <end position="515"/>
    </location>
</feature>
<evidence type="ECO:0000256" key="1">
    <source>
        <dbReference type="SAM" id="MobiDB-lite"/>
    </source>
</evidence>
<keyword evidence="3" id="KW-1185">Reference proteome</keyword>
<dbReference type="Proteomes" id="UP000664521">
    <property type="component" value="Unassembled WGS sequence"/>
</dbReference>
<sequence>MRRTLVSRKARKKRIAQNPEMNGENFYAHQAAARAESPPPLKDTPLVNGSSGADTLPAFTTLENKTPQVADEERIPLNSRTPSNRTVPSSATRVGTDDGYSAPTRGGFASMRGGRGGGYDGPRDEYGNPLPPYNEFGPGPVTMRRDQSEPPMRRQYSNETMNSQGSRGRGRGGYPQRGYGRGGPYGPGRGGPGMNSYGRGGPAGGYGPPPGYGNGNPYPQMARGPSDGYMREQSAPGYGRRPSPGPPSAPGVYGRQPSPGPPSAPGGYGRRSPGPPSAPGGYGRQPSPGPVSAPANFSRRVSPGPPSAPGVYAAYGSREPSPGAQRMRRAESPPPPLPIQHPIGSNIIGQAVEMDAYTGSPQMSPKFDRPMQLRDSDSDVQGLVGLQQQHQPIDRAASASVTSAYSSQEPYIPPRAGWAEAGDARIGTPPISNNPLPTTAVELPTPTETQNQPNFPSHKRLNSSDNYYEDVDPRFADPAPAPQPNSPMPTSLMPGHYPSTTNVDSGHLEPSSSYESIEDGTRSPAASDNSNYTSISQRGINPAWRPPPGFQGPGMGGVPNRRPVQQQQQRDMLLTNPDFELPGGARQGGRGRIPAPNMGMMPSGRYPGDM</sequence>
<feature type="compositionally biased region" description="Basic residues" evidence="1">
    <location>
        <begin position="1"/>
        <end position="15"/>
    </location>
</feature>
<gene>
    <name evidence="2" type="primary">RIM9</name>
    <name evidence="2" type="ORF">HETSPECPRED_008877</name>
</gene>
<feature type="region of interest" description="Disordered" evidence="1">
    <location>
        <begin position="389"/>
        <end position="610"/>
    </location>
</feature>
<feature type="compositionally biased region" description="Low complexity" evidence="1">
    <location>
        <begin position="396"/>
        <end position="407"/>
    </location>
</feature>
<feature type="compositionally biased region" description="Basic and acidic residues" evidence="1">
    <location>
        <begin position="143"/>
        <end position="152"/>
    </location>
</feature>
<dbReference type="AlphaFoldDB" id="A0A8H3I6I4"/>
<organism evidence="2 3">
    <name type="scientific">Heterodermia speciosa</name>
    <dbReference type="NCBI Taxonomy" id="116794"/>
    <lineage>
        <taxon>Eukaryota</taxon>
        <taxon>Fungi</taxon>
        <taxon>Dikarya</taxon>
        <taxon>Ascomycota</taxon>
        <taxon>Pezizomycotina</taxon>
        <taxon>Lecanoromycetes</taxon>
        <taxon>OSLEUM clade</taxon>
        <taxon>Lecanoromycetidae</taxon>
        <taxon>Caliciales</taxon>
        <taxon>Physciaceae</taxon>
        <taxon>Heterodermia</taxon>
    </lineage>
</organism>
<evidence type="ECO:0000313" key="2">
    <source>
        <dbReference type="EMBL" id="CAF9909205.1"/>
    </source>
</evidence>
<protein>
    <submittedName>
        <fullName evidence="2">Regulator of ime2</fullName>
    </submittedName>
</protein>
<accession>A0A8H3I6I4</accession>
<proteinExistence type="predicted"/>
<dbReference type="OrthoDB" id="2354757at2759"/>
<evidence type="ECO:0000313" key="3">
    <source>
        <dbReference type="Proteomes" id="UP000664521"/>
    </source>
</evidence>
<feature type="compositionally biased region" description="Polar residues" evidence="1">
    <location>
        <begin position="446"/>
        <end position="455"/>
    </location>
</feature>
<name>A0A8H3I6I4_9LECA</name>
<feature type="compositionally biased region" description="Polar residues" evidence="1">
    <location>
        <begin position="524"/>
        <end position="539"/>
    </location>
</feature>
<dbReference type="EMBL" id="CAJPDS010000007">
    <property type="protein sequence ID" value="CAF9909205.1"/>
    <property type="molecule type" value="Genomic_DNA"/>
</dbReference>
<feature type="region of interest" description="Disordered" evidence="1">
    <location>
        <begin position="1"/>
        <end position="343"/>
    </location>
</feature>
<comment type="caution">
    <text evidence="2">The sequence shown here is derived from an EMBL/GenBank/DDBJ whole genome shotgun (WGS) entry which is preliminary data.</text>
</comment>